<dbReference type="GO" id="GO:0005829">
    <property type="term" value="C:cytosol"/>
    <property type="evidence" value="ECO:0007669"/>
    <property type="project" value="TreeGrafter"/>
</dbReference>
<evidence type="ECO:0000256" key="1">
    <source>
        <dbReference type="RuleBase" id="RU003860"/>
    </source>
</evidence>
<dbReference type="PIRSF" id="PIRSF003113">
    <property type="entry name" value="BolA"/>
    <property type="match status" value="1"/>
</dbReference>
<dbReference type="PANTHER" id="PTHR12735:SF27">
    <property type="entry name" value="BOLA-LIKE PROTEIN 2"/>
    <property type="match status" value="1"/>
</dbReference>
<sequence length="90" mass="10204">MVTKEEIEEKLKDELKTTHLEVIDVSACGCGEKFQSVIVSPEFAGKSLLSQHRLVNSILKEELKVIHAFQMKTMTPEQWDQKQNEVSATS</sequence>
<dbReference type="InterPro" id="IPR002634">
    <property type="entry name" value="BolA"/>
</dbReference>
<dbReference type="OMA" id="PRHKLYK"/>
<dbReference type="STRING" id="37653.A0A0L8GKB6"/>
<comment type="similarity">
    <text evidence="1">Belongs to the BolA/IbaG family.</text>
</comment>
<dbReference type="InterPro" id="IPR036065">
    <property type="entry name" value="BolA-like_sf"/>
</dbReference>
<dbReference type="GO" id="GO:0051537">
    <property type="term" value="F:2 iron, 2 sulfur cluster binding"/>
    <property type="evidence" value="ECO:0007669"/>
    <property type="project" value="InterPro"/>
</dbReference>
<organism evidence="2">
    <name type="scientific">Octopus bimaculoides</name>
    <name type="common">California two-spotted octopus</name>
    <dbReference type="NCBI Taxonomy" id="37653"/>
    <lineage>
        <taxon>Eukaryota</taxon>
        <taxon>Metazoa</taxon>
        <taxon>Spiralia</taxon>
        <taxon>Lophotrochozoa</taxon>
        <taxon>Mollusca</taxon>
        <taxon>Cephalopoda</taxon>
        <taxon>Coleoidea</taxon>
        <taxon>Octopodiformes</taxon>
        <taxon>Octopoda</taxon>
        <taxon>Incirrata</taxon>
        <taxon>Octopodidae</taxon>
        <taxon>Octopus</taxon>
    </lineage>
</organism>
<dbReference type="InterPro" id="IPR045115">
    <property type="entry name" value="BOL2"/>
</dbReference>
<gene>
    <name evidence="2" type="ORF">OCBIM_22032260mg</name>
</gene>
<dbReference type="OrthoDB" id="4983at2759"/>
<dbReference type="Gene3D" id="3.10.20.90">
    <property type="entry name" value="Phosphatidylinositol 3-kinase Catalytic Subunit, Chain A, domain 1"/>
    <property type="match status" value="1"/>
</dbReference>
<dbReference type="GO" id="GO:0051604">
    <property type="term" value="P:protein maturation"/>
    <property type="evidence" value="ECO:0007669"/>
    <property type="project" value="InterPro"/>
</dbReference>
<evidence type="ECO:0000313" key="2">
    <source>
        <dbReference type="EMBL" id="KOF77304.1"/>
    </source>
</evidence>
<dbReference type="KEGG" id="obi:106876353"/>
<name>A0A0L8GKB6_OCTBM</name>
<reference evidence="2" key="1">
    <citation type="submission" date="2015-07" db="EMBL/GenBank/DDBJ databases">
        <title>MeaNS - Measles Nucleotide Surveillance Program.</title>
        <authorList>
            <person name="Tran T."/>
            <person name="Druce J."/>
        </authorList>
    </citation>
    <scope>NUCLEOTIDE SEQUENCE</scope>
    <source>
        <strain evidence="2">UCB-OBI-ISO-001</strain>
        <tissue evidence="2">Gonad</tissue>
    </source>
</reference>
<evidence type="ECO:0008006" key="3">
    <source>
        <dbReference type="Google" id="ProtNLM"/>
    </source>
</evidence>
<dbReference type="EMBL" id="KQ421506">
    <property type="protein sequence ID" value="KOF77304.1"/>
    <property type="molecule type" value="Genomic_DNA"/>
</dbReference>
<proteinExistence type="inferred from homology"/>
<accession>A0A0L8GKB6</accession>
<dbReference type="Pfam" id="PF01722">
    <property type="entry name" value="BolA"/>
    <property type="match status" value="1"/>
</dbReference>
<dbReference type="AlphaFoldDB" id="A0A0L8GKB6"/>
<dbReference type="PANTHER" id="PTHR12735">
    <property type="entry name" value="BOLA-LIKE PROTEIN-RELATED"/>
    <property type="match status" value="1"/>
</dbReference>
<dbReference type="GO" id="GO:0006879">
    <property type="term" value="P:intracellular iron ion homeostasis"/>
    <property type="evidence" value="ECO:0007669"/>
    <property type="project" value="InterPro"/>
</dbReference>
<protein>
    <recommendedName>
        <fullName evidence="3">BolA-like protein 2</fullName>
    </recommendedName>
</protein>
<dbReference type="SUPFAM" id="SSF82657">
    <property type="entry name" value="BolA-like"/>
    <property type="match status" value="1"/>
</dbReference>
<dbReference type="GO" id="GO:0005634">
    <property type="term" value="C:nucleus"/>
    <property type="evidence" value="ECO:0007669"/>
    <property type="project" value="TreeGrafter"/>
</dbReference>